<evidence type="ECO:0000313" key="3">
    <source>
        <dbReference type="EMBL" id="KAJ1368618.1"/>
    </source>
</evidence>
<gene>
    <name evidence="3" type="ORF">KIN20_029787</name>
</gene>
<dbReference type="InterPro" id="IPR019324">
    <property type="entry name" value="MPP6"/>
</dbReference>
<keyword evidence="4" id="KW-1185">Reference proteome</keyword>
<protein>
    <recommendedName>
        <fullName evidence="5">M-phase phosphoprotein 6</fullName>
    </recommendedName>
</protein>
<dbReference type="EMBL" id="JAHQIW010006245">
    <property type="protein sequence ID" value="KAJ1368618.1"/>
    <property type="molecule type" value="Genomic_DNA"/>
</dbReference>
<feature type="region of interest" description="Disordered" evidence="2">
    <location>
        <begin position="161"/>
        <end position="190"/>
    </location>
</feature>
<evidence type="ECO:0000313" key="4">
    <source>
        <dbReference type="Proteomes" id="UP001196413"/>
    </source>
</evidence>
<dbReference type="PANTHER" id="PTHR13582">
    <property type="entry name" value="M-PHASE PHOSPHOPROTEIN 6"/>
    <property type="match status" value="1"/>
</dbReference>
<dbReference type="GO" id="GO:0000460">
    <property type="term" value="P:maturation of 5.8S rRNA"/>
    <property type="evidence" value="ECO:0007669"/>
    <property type="project" value="TreeGrafter"/>
</dbReference>
<dbReference type="Pfam" id="PF10175">
    <property type="entry name" value="MPP6"/>
    <property type="match status" value="1"/>
</dbReference>
<sequence length="218" mass="25170">MSACGAVIRGAVRRTRRQWFDLALMAHQAIHPSEDRTMSELCKRLSSTVLEMKFMQKTKRRLEARERKRREAELRRQCFENEDDAAEPKRKLLNLQFSNDLTYLQGLKFGRMSFKGCNPEVEKLMIYHERKMNGEDSETDSDDGKDVADQEMAKTLRSATLTNAQKSALNRNRKPLHLRSSDTNESVGERLNFTDIRKRRSGGTWASGISKKKLKGND</sequence>
<keyword evidence="1" id="KW-0175">Coiled coil</keyword>
<feature type="compositionally biased region" description="Polar residues" evidence="2">
    <location>
        <begin position="161"/>
        <end position="170"/>
    </location>
</feature>
<name>A0AAD5WGD5_PARTN</name>
<comment type="caution">
    <text evidence="3">The sequence shown here is derived from an EMBL/GenBank/DDBJ whole genome shotgun (WGS) entry which is preliminary data.</text>
</comment>
<dbReference type="Proteomes" id="UP001196413">
    <property type="component" value="Unassembled WGS sequence"/>
</dbReference>
<accession>A0AAD5WGD5</accession>
<dbReference type="AlphaFoldDB" id="A0AAD5WGD5"/>
<proteinExistence type="predicted"/>
<feature type="coiled-coil region" evidence="1">
    <location>
        <begin position="55"/>
        <end position="82"/>
    </location>
</feature>
<evidence type="ECO:0008006" key="5">
    <source>
        <dbReference type="Google" id="ProtNLM"/>
    </source>
</evidence>
<reference evidence="3" key="1">
    <citation type="submission" date="2021-06" db="EMBL/GenBank/DDBJ databases">
        <title>Parelaphostrongylus tenuis whole genome reference sequence.</title>
        <authorList>
            <person name="Garwood T.J."/>
            <person name="Larsen P.A."/>
            <person name="Fountain-Jones N.M."/>
            <person name="Garbe J.R."/>
            <person name="Macchietto M.G."/>
            <person name="Kania S.A."/>
            <person name="Gerhold R.W."/>
            <person name="Richards J.E."/>
            <person name="Wolf T.M."/>
        </authorList>
    </citation>
    <scope>NUCLEOTIDE SEQUENCE</scope>
    <source>
        <strain evidence="3">MNPRO001-30</strain>
        <tissue evidence="3">Meninges</tissue>
    </source>
</reference>
<organism evidence="3 4">
    <name type="scientific">Parelaphostrongylus tenuis</name>
    <name type="common">Meningeal worm</name>
    <dbReference type="NCBI Taxonomy" id="148309"/>
    <lineage>
        <taxon>Eukaryota</taxon>
        <taxon>Metazoa</taxon>
        <taxon>Ecdysozoa</taxon>
        <taxon>Nematoda</taxon>
        <taxon>Chromadorea</taxon>
        <taxon>Rhabditida</taxon>
        <taxon>Rhabditina</taxon>
        <taxon>Rhabditomorpha</taxon>
        <taxon>Strongyloidea</taxon>
        <taxon>Metastrongylidae</taxon>
        <taxon>Parelaphostrongylus</taxon>
    </lineage>
</organism>
<evidence type="ECO:0000256" key="2">
    <source>
        <dbReference type="SAM" id="MobiDB-lite"/>
    </source>
</evidence>
<dbReference type="PANTHER" id="PTHR13582:SF0">
    <property type="entry name" value="M-PHASE PHOSPHOPROTEIN 6"/>
    <property type="match status" value="1"/>
</dbReference>
<evidence type="ECO:0000256" key="1">
    <source>
        <dbReference type="SAM" id="Coils"/>
    </source>
</evidence>